<dbReference type="Proteomes" id="UP000789366">
    <property type="component" value="Unassembled WGS sequence"/>
</dbReference>
<sequence>MKVLKKNKVCETILSQKGNNSIKVSRFILVKERNREDKFYLCCAKHKSKKYKGHATTILKNNLHYLQTHEVGKHNHAPQGSSSEVATAIASIKKCASESREKPAQLIQDNITKFPEVQPYMPFLNSLRKIIYYSRKNENLPQLQSANALDIIISSTLFGPEENSRILLLVYAMITAKSEKLYRSLSEFADEINIQLNPTWIITDFEKAVINASY</sequence>
<evidence type="ECO:0000313" key="1">
    <source>
        <dbReference type="EMBL" id="CAG8499324.1"/>
    </source>
</evidence>
<keyword evidence="2" id="KW-1185">Reference proteome</keyword>
<protein>
    <submittedName>
        <fullName evidence="1">17715_t:CDS:1</fullName>
    </submittedName>
</protein>
<comment type="caution">
    <text evidence="1">The sequence shown here is derived from an EMBL/GenBank/DDBJ whole genome shotgun (WGS) entry which is preliminary data.</text>
</comment>
<evidence type="ECO:0000313" key="2">
    <source>
        <dbReference type="Proteomes" id="UP000789366"/>
    </source>
</evidence>
<dbReference type="EMBL" id="CAJVPW010002108">
    <property type="protein sequence ID" value="CAG8499324.1"/>
    <property type="molecule type" value="Genomic_DNA"/>
</dbReference>
<name>A0ACA9KYQ3_9GLOM</name>
<gene>
    <name evidence="1" type="ORF">SPELUC_LOCUS2937</name>
</gene>
<accession>A0ACA9KYQ3</accession>
<feature type="non-terminal residue" evidence="1">
    <location>
        <position position="214"/>
    </location>
</feature>
<reference evidence="1" key="1">
    <citation type="submission" date="2021-06" db="EMBL/GenBank/DDBJ databases">
        <authorList>
            <person name="Kallberg Y."/>
            <person name="Tangrot J."/>
            <person name="Rosling A."/>
        </authorList>
    </citation>
    <scope>NUCLEOTIDE SEQUENCE</scope>
    <source>
        <strain evidence="1">28 12/20/2015</strain>
    </source>
</reference>
<organism evidence="1 2">
    <name type="scientific">Cetraspora pellucida</name>
    <dbReference type="NCBI Taxonomy" id="1433469"/>
    <lineage>
        <taxon>Eukaryota</taxon>
        <taxon>Fungi</taxon>
        <taxon>Fungi incertae sedis</taxon>
        <taxon>Mucoromycota</taxon>
        <taxon>Glomeromycotina</taxon>
        <taxon>Glomeromycetes</taxon>
        <taxon>Diversisporales</taxon>
        <taxon>Gigasporaceae</taxon>
        <taxon>Cetraspora</taxon>
    </lineage>
</organism>
<proteinExistence type="predicted"/>